<dbReference type="Pfam" id="PF00251">
    <property type="entry name" value="Glyco_hydro_32N"/>
    <property type="match status" value="1"/>
</dbReference>
<dbReference type="GO" id="GO:0004553">
    <property type="term" value="F:hydrolase activity, hydrolyzing O-glycosyl compounds"/>
    <property type="evidence" value="ECO:0007669"/>
    <property type="project" value="InterPro"/>
</dbReference>
<accession>A0A2N9GL35</accession>
<dbReference type="InterPro" id="IPR001362">
    <property type="entry name" value="Glyco_hydro_32"/>
</dbReference>
<evidence type="ECO:0000256" key="3">
    <source>
        <dbReference type="ARBA" id="ARBA00023295"/>
    </source>
</evidence>
<feature type="domain" description="Glycosyl hydrolase family 32 N-terminal" evidence="5">
    <location>
        <begin position="5"/>
        <end position="64"/>
    </location>
</feature>
<sequence length="267" mass="29753">MIMENIYASKTFFEDNSKHRRILWGWVNESSSVDDDIKKGWSGVQAIPRHIWLDKSKKQLVQWPIKEIETLRLNQVNLPKQVLKGGSILEVSGLTAAQADVEISFEVTEFSKAIVLNPRWTNPQVLCSKKGASVKGGLGPFGLLVLASKGLQEYTAVFYSIFRSKNKYVVLLCSDQSRSSLNQENDKTTYGAFVDVDPVHEKLSLRSLIDHSIVESFGGEGKACITARVYPTLAIDAETHIYVFNNGTGNVGITRLSAWSMKKAQIN</sequence>
<dbReference type="PANTHER" id="PTHR31953">
    <property type="entry name" value="BETA-FRUCTOFURANOSIDASE, INSOLUBLE ISOENZYME CWINV1-RELATED"/>
    <property type="match status" value="1"/>
</dbReference>
<evidence type="ECO:0000259" key="5">
    <source>
        <dbReference type="Pfam" id="PF00251"/>
    </source>
</evidence>
<evidence type="ECO:0000256" key="4">
    <source>
        <dbReference type="RuleBase" id="RU362110"/>
    </source>
</evidence>
<dbReference type="InterPro" id="IPR013148">
    <property type="entry name" value="Glyco_hydro_32_N"/>
</dbReference>
<dbReference type="InterPro" id="IPR013189">
    <property type="entry name" value="Glyco_hydro_32_C"/>
</dbReference>
<evidence type="ECO:0008006" key="8">
    <source>
        <dbReference type="Google" id="ProtNLM"/>
    </source>
</evidence>
<dbReference type="SMART" id="SM00640">
    <property type="entry name" value="Glyco_32"/>
    <property type="match status" value="1"/>
</dbReference>
<proteinExistence type="inferred from homology"/>
<comment type="similarity">
    <text evidence="1 4">Belongs to the glycosyl hydrolase 32 family.</text>
</comment>
<reference evidence="7" key="1">
    <citation type="submission" date="2018-02" db="EMBL/GenBank/DDBJ databases">
        <authorList>
            <person name="Cohen D.B."/>
            <person name="Kent A.D."/>
        </authorList>
    </citation>
    <scope>NUCLEOTIDE SEQUENCE</scope>
</reference>
<dbReference type="InterPro" id="IPR013320">
    <property type="entry name" value="ConA-like_dom_sf"/>
</dbReference>
<evidence type="ECO:0000313" key="7">
    <source>
        <dbReference type="EMBL" id="SPC99954.1"/>
    </source>
</evidence>
<evidence type="ECO:0000256" key="2">
    <source>
        <dbReference type="ARBA" id="ARBA00022801"/>
    </source>
</evidence>
<dbReference type="SUPFAM" id="SSF75005">
    <property type="entry name" value="Arabinanase/levansucrase/invertase"/>
    <property type="match status" value="1"/>
</dbReference>
<dbReference type="InterPro" id="IPR050551">
    <property type="entry name" value="Fructan_Metab_Enzymes"/>
</dbReference>
<dbReference type="AlphaFoldDB" id="A0A2N9GL35"/>
<name>A0A2N9GL35_FAGSY</name>
<dbReference type="Gene3D" id="2.115.10.20">
    <property type="entry name" value="Glycosyl hydrolase domain, family 43"/>
    <property type="match status" value="1"/>
</dbReference>
<gene>
    <name evidence="7" type="ORF">FSB_LOCUS27836</name>
</gene>
<protein>
    <recommendedName>
        <fullName evidence="8">Glycosyl hydrolase family 32 C-terminal domain-containing protein</fullName>
    </recommendedName>
</protein>
<keyword evidence="3 4" id="KW-0326">Glycosidase</keyword>
<evidence type="ECO:0000259" key="6">
    <source>
        <dbReference type="Pfam" id="PF08244"/>
    </source>
</evidence>
<evidence type="ECO:0000256" key="1">
    <source>
        <dbReference type="ARBA" id="ARBA00009902"/>
    </source>
</evidence>
<dbReference type="Gene3D" id="2.60.120.560">
    <property type="entry name" value="Exo-inulinase, domain 1"/>
    <property type="match status" value="1"/>
</dbReference>
<keyword evidence="2 4" id="KW-0378">Hydrolase</keyword>
<dbReference type="GO" id="GO:0005975">
    <property type="term" value="P:carbohydrate metabolic process"/>
    <property type="evidence" value="ECO:0007669"/>
    <property type="project" value="InterPro"/>
</dbReference>
<organism evidence="7">
    <name type="scientific">Fagus sylvatica</name>
    <name type="common">Beechnut</name>
    <dbReference type="NCBI Taxonomy" id="28930"/>
    <lineage>
        <taxon>Eukaryota</taxon>
        <taxon>Viridiplantae</taxon>
        <taxon>Streptophyta</taxon>
        <taxon>Embryophyta</taxon>
        <taxon>Tracheophyta</taxon>
        <taxon>Spermatophyta</taxon>
        <taxon>Magnoliopsida</taxon>
        <taxon>eudicotyledons</taxon>
        <taxon>Gunneridae</taxon>
        <taxon>Pentapetalae</taxon>
        <taxon>rosids</taxon>
        <taxon>fabids</taxon>
        <taxon>Fagales</taxon>
        <taxon>Fagaceae</taxon>
        <taxon>Fagus</taxon>
    </lineage>
</organism>
<feature type="domain" description="Glycosyl hydrolase family 32 C-terminal" evidence="6">
    <location>
        <begin position="67"/>
        <end position="260"/>
    </location>
</feature>
<dbReference type="SUPFAM" id="SSF49899">
    <property type="entry name" value="Concanavalin A-like lectins/glucanases"/>
    <property type="match status" value="1"/>
</dbReference>
<dbReference type="Pfam" id="PF08244">
    <property type="entry name" value="Glyco_hydro_32C"/>
    <property type="match status" value="1"/>
</dbReference>
<dbReference type="FunFam" id="2.60.120.560:FF:000002">
    <property type="entry name" value="Beta-fructofuranosidase, insoluble isoenzyme CWINV1"/>
    <property type="match status" value="1"/>
</dbReference>
<dbReference type="InterPro" id="IPR023296">
    <property type="entry name" value="Glyco_hydro_beta-prop_sf"/>
</dbReference>
<dbReference type="EMBL" id="OIVN01002027">
    <property type="protein sequence ID" value="SPC99954.1"/>
    <property type="molecule type" value="Genomic_DNA"/>
</dbReference>